<evidence type="ECO:0000256" key="2">
    <source>
        <dbReference type="ARBA" id="ARBA00022603"/>
    </source>
</evidence>
<dbReference type="PANTHER" id="PTHR10629:SF52">
    <property type="entry name" value="DNA (CYTOSINE-5)-METHYLTRANSFERASE 1"/>
    <property type="match status" value="1"/>
</dbReference>
<protein>
    <recommendedName>
        <fullName evidence="11">Cytosine-specific methyltransferase</fullName>
        <ecNumber evidence="11">2.1.1.37</ecNumber>
    </recommendedName>
</protein>
<comment type="caution">
    <text evidence="14">The sequence shown here is derived from an EMBL/GenBank/DDBJ whole genome shotgun (WGS) entry which is preliminary data.</text>
</comment>
<comment type="subcellular location">
    <subcellularLocation>
        <location evidence="1">Nucleus</location>
    </subcellularLocation>
</comment>
<keyword evidence="2 9" id="KW-0489">Methyltransferase</keyword>
<dbReference type="PIRSF" id="PIRSF037404">
    <property type="entry name" value="DNMT1"/>
    <property type="match status" value="1"/>
</dbReference>
<evidence type="ECO:0000256" key="4">
    <source>
        <dbReference type="ARBA" id="ARBA00022691"/>
    </source>
</evidence>
<comment type="similarity">
    <text evidence="9 10">Belongs to the class I-like SAM-binding methyltransferase superfamily. C5-methyltransferase family.</text>
</comment>
<keyword evidence="5" id="KW-0677">Repeat</keyword>
<dbReference type="EMBL" id="CAVLEF010000279">
    <property type="protein sequence ID" value="CAK1554785.1"/>
    <property type="molecule type" value="Genomic_DNA"/>
</dbReference>
<comment type="catalytic activity">
    <reaction evidence="11">
        <text>a 2'-deoxycytidine in DNA + S-adenosyl-L-methionine = a 5-methyl-2'-deoxycytidine in DNA + S-adenosyl-L-homocysteine + H(+)</text>
        <dbReference type="Rhea" id="RHEA:13681"/>
        <dbReference type="Rhea" id="RHEA-COMP:11369"/>
        <dbReference type="Rhea" id="RHEA-COMP:11370"/>
        <dbReference type="ChEBI" id="CHEBI:15378"/>
        <dbReference type="ChEBI" id="CHEBI:57856"/>
        <dbReference type="ChEBI" id="CHEBI:59789"/>
        <dbReference type="ChEBI" id="CHEBI:85452"/>
        <dbReference type="ChEBI" id="CHEBI:85454"/>
        <dbReference type="EC" id="2.1.1.37"/>
    </reaction>
</comment>
<evidence type="ECO:0000256" key="5">
    <source>
        <dbReference type="ARBA" id="ARBA00022737"/>
    </source>
</evidence>
<dbReference type="GO" id="GO:0003886">
    <property type="term" value="F:DNA (cytosine-5-)-methyltransferase activity"/>
    <property type="evidence" value="ECO:0007669"/>
    <property type="project" value="UniProtKB-EC"/>
</dbReference>
<keyword evidence="4 9" id="KW-0949">S-adenosyl-L-methionine</keyword>
<evidence type="ECO:0000256" key="11">
    <source>
        <dbReference type="RuleBase" id="RU000417"/>
    </source>
</evidence>
<name>A0AAV1K1N9_9NEOP</name>
<dbReference type="PROSITE" id="PS51038">
    <property type="entry name" value="BAH"/>
    <property type="match status" value="2"/>
</dbReference>
<organism evidence="14 15">
    <name type="scientific">Leptosia nina</name>
    <dbReference type="NCBI Taxonomy" id="320188"/>
    <lineage>
        <taxon>Eukaryota</taxon>
        <taxon>Metazoa</taxon>
        <taxon>Ecdysozoa</taxon>
        <taxon>Arthropoda</taxon>
        <taxon>Hexapoda</taxon>
        <taxon>Insecta</taxon>
        <taxon>Pterygota</taxon>
        <taxon>Neoptera</taxon>
        <taxon>Endopterygota</taxon>
        <taxon>Lepidoptera</taxon>
        <taxon>Glossata</taxon>
        <taxon>Ditrysia</taxon>
        <taxon>Papilionoidea</taxon>
        <taxon>Pieridae</taxon>
        <taxon>Pierinae</taxon>
        <taxon>Leptosia</taxon>
    </lineage>
</organism>
<dbReference type="GO" id="GO:0003677">
    <property type="term" value="F:DNA binding"/>
    <property type="evidence" value="ECO:0007669"/>
    <property type="project" value="UniProtKB-KW"/>
</dbReference>
<dbReference type="PROSITE" id="PS51679">
    <property type="entry name" value="SAM_MT_C5"/>
    <property type="match status" value="1"/>
</dbReference>
<dbReference type="InterPro" id="IPR001025">
    <property type="entry name" value="BAH_dom"/>
</dbReference>
<keyword evidence="3 9" id="KW-0808">Transferase</keyword>
<accession>A0AAV1K1N9</accession>
<evidence type="ECO:0000256" key="3">
    <source>
        <dbReference type="ARBA" id="ARBA00022679"/>
    </source>
</evidence>
<dbReference type="Pfam" id="PF00145">
    <property type="entry name" value="DNA_methylase"/>
    <property type="match status" value="1"/>
</dbReference>
<evidence type="ECO:0000259" key="13">
    <source>
        <dbReference type="PROSITE" id="PS51038"/>
    </source>
</evidence>
<dbReference type="GO" id="GO:0003682">
    <property type="term" value="F:chromatin binding"/>
    <property type="evidence" value="ECO:0007669"/>
    <property type="project" value="InterPro"/>
</dbReference>
<dbReference type="InterPro" id="IPR029063">
    <property type="entry name" value="SAM-dependent_MTases_sf"/>
</dbReference>
<dbReference type="InterPro" id="IPR050390">
    <property type="entry name" value="C5-Methyltransferase"/>
</dbReference>
<dbReference type="FunFam" id="3.90.120.10:FF:000001">
    <property type="entry name" value="DNA (cytosine-5)-methyltransferase"/>
    <property type="match status" value="1"/>
</dbReference>
<evidence type="ECO:0000256" key="6">
    <source>
        <dbReference type="ARBA" id="ARBA00023125"/>
    </source>
</evidence>
<evidence type="ECO:0000256" key="1">
    <source>
        <dbReference type="ARBA" id="ARBA00004123"/>
    </source>
</evidence>
<evidence type="ECO:0000256" key="8">
    <source>
        <dbReference type="PIRSR" id="PIRSR037404-1"/>
    </source>
</evidence>
<dbReference type="GO" id="GO:0005634">
    <property type="term" value="C:nucleus"/>
    <property type="evidence" value="ECO:0007669"/>
    <property type="project" value="UniProtKB-SubCell"/>
</dbReference>
<dbReference type="Gene3D" id="3.40.50.150">
    <property type="entry name" value="Vaccinia Virus protein VP39"/>
    <property type="match status" value="1"/>
</dbReference>
<evidence type="ECO:0000313" key="14">
    <source>
        <dbReference type="EMBL" id="CAK1554785.1"/>
    </source>
</evidence>
<keyword evidence="7" id="KW-0539">Nucleus</keyword>
<dbReference type="EC" id="2.1.1.37" evidence="11"/>
<dbReference type="Gene3D" id="3.90.120.10">
    <property type="entry name" value="DNA Methylase, subunit A, domain 2"/>
    <property type="match status" value="1"/>
</dbReference>
<dbReference type="AlphaFoldDB" id="A0AAV1K1N9"/>
<dbReference type="GO" id="GO:0044027">
    <property type="term" value="P:negative regulation of gene expression via chromosomal CpG island methylation"/>
    <property type="evidence" value="ECO:0007669"/>
    <property type="project" value="TreeGrafter"/>
</dbReference>
<evidence type="ECO:0000313" key="15">
    <source>
        <dbReference type="Proteomes" id="UP001497472"/>
    </source>
</evidence>
<dbReference type="Gene3D" id="2.30.30.490">
    <property type="match status" value="2"/>
</dbReference>
<dbReference type="InterPro" id="IPR031303">
    <property type="entry name" value="C5_meth_CS"/>
</dbReference>
<evidence type="ECO:0000256" key="9">
    <source>
        <dbReference type="PROSITE-ProRule" id="PRU01016"/>
    </source>
</evidence>
<evidence type="ECO:0000256" key="12">
    <source>
        <dbReference type="SAM" id="MobiDB-lite"/>
    </source>
</evidence>
<gene>
    <name evidence="14" type="ORF">LNINA_LOCUS13653</name>
</gene>
<dbReference type="GO" id="GO:0032259">
    <property type="term" value="P:methylation"/>
    <property type="evidence" value="ECO:0007669"/>
    <property type="project" value="UniProtKB-KW"/>
</dbReference>
<dbReference type="GO" id="GO:0006346">
    <property type="term" value="P:DNA methylation-dependent constitutive heterochromatin formation"/>
    <property type="evidence" value="ECO:0007669"/>
    <property type="project" value="InterPro"/>
</dbReference>
<proteinExistence type="inferred from homology"/>
<feature type="domain" description="BAH" evidence="13">
    <location>
        <begin position="457"/>
        <end position="581"/>
    </location>
</feature>
<dbReference type="PROSITE" id="PS00094">
    <property type="entry name" value="C5_MTASE_1"/>
    <property type="match status" value="1"/>
</dbReference>
<dbReference type="InterPro" id="IPR018117">
    <property type="entry name" value="C5_DNA_meth_AS"/>
</dbReference>
<dbReference type="FunFam" id="3.40.50.150:FF:000108">
    <property type="entry name" value="DNA (cytosine-5)-methyltransferase"/>
    <property type="match status" value="1"/>
</dbReference>
<feature type="region of interest" description="Disordered" evidence="12">
    <location>
        <begin position="1"/>
        <end position="20"/>
    </location>
</feature>
<reference evidence="14 15" key="1">
    <citation type="submission" date="2023-11" db="EMBL/GenBank/DDBJ databases">
        <authorList>
            <person name="Okamura Y."/>
        </authorList>
    </citation>
    <scope>NUCLEOTIDE SEQUENCE [LARGE SCALE GENOMIC DNA]</scope>
</reference>
<keyword evidence="6" id="KW-0238">DNA-binding</keyword>
<feature type="domain" description="BAH" evidence="13">
    <location>
        <begin position="239"/>
        <end position="369"/>
    </location>
</feature>
<feature type="compositionally biased region" description="Basic residues" evidence="12">
    <location>
        <begin position="1"/>
        <end position="13"/>
    </location>
</feature>
<sequence>MLVAKKKRTRRSKISGSLNKRNTTEVGENIVLHLPMYQANEMSEDKPYVIINEFTIYDQQSNLVPIEMYLCKTNITLYMSGCIEPGHKKDPYTMHISRRIKTGKILKWVIRDLPGPKRSISIIITTSYGFYELQDPSKRYAPIMGRTYEKIWLSQLTLEYLRENIDLDLTYDGLLSHLSGAKIGQIGKFSEMMLHRHAQWSEFRQSRRSHIYKVVKWIGEPIKQDKEKIFYESVTVNGAFLKIGDYVTVEPANRRLPPLVTRIVSLWKYNRLYLKGFFHAQVFMRSRDTVLGNTGDQWEVFLTDRCCHNVPLSSVIHKVNVIKVIYPDEWSSLGGLQELINEDEDMDEYESYYCSKYYDRFTCRFIDLPSDPICLDSQRKHSFCPSCERKTLKELQEIPVLSTRGSKSVIWRNHSYEKGSAVFLKPGIFKFKNNYNLCREKLEVQLEKVNETEYPEYYRKNSKNIRGSNFGTAEPFCVGYIEDVNISLPLTTYPGPKQIFLKVRILYRPENTNCRFPHREDLNLVYWSDHFLVVPFSAVTGPCTLAYAVNIPDDNWLEADPSRMYFSRAYDPATGKFQNVPREACHIGPQIESPHWERRPLRTLDLFAGCGGLSLGMHQSGVADCTWAIEKEDAEANAYLLNNPHCMVFQEDCNVLLDCLLKGNFYSSLETRLPKKGEVELICGGPPCQGFSGMNRFNTGKVSTFNNSLIATFLSYCEYYRPAYIVMENVETMASFKNGIVLKLTLKALLKIGYQCTFGVLQAGNFGVPQTRRRLIIYGAAPGFKLPLYPEPTNTFNKRACNLSVAIDRKIFRTNAWNYSAPRRTCTIRDAIDDLPAIHNGSNKILMNYDLAPQSPFQRLFRSGMNDEVTNHICKRMSPLVQARISLVPLSPGSDWRDLPNKVVRLSDFSETKVLKYCYDDIKNGRASNGNLRGVCRCATGATCDHERQENTLIPWCLPHTANRQGRLSWEGYFSTTVTDPEPMGMQGRVLHPEQNRVVSVRECARSQGFPDSYRFWGTIAEKHRQIGNAVPPPLAAALGRELKKALYNHHTK</sequence>
<dbReference type="InterPro" id="IPR043151">
    <property type="entry name" value="BAH_sf"/>
</dbReference>
<dbReference type="Proteomes" id="UP001497472">
    <property type="component" value="Unassembled WGS sequence"/>
</dbReference>
<dbReference type="Pfam" id="PF01426">
    <property type="entry name" value="BAH"/>
    <property type="match status" value="2"/>
</dbReference>
<dbReference type="PROSITE" id="PS00095">
    <property type="entry name" value="C5_MTASE_2"/>
    <property type="match status" value="1"/>
</dbReference>
<dbReference type="SUPFAM" id="SSF53335">
    <property type="entry name" value="S-adenosyl-L-methionine-dependent methyltransferases"/>
    <property type="match status" value="1"/>
</dbReference>
<dbReference type="Pfam" id="PF12047">
    <property type="entry name" value="DNMT1-RFD"/>
    <property type="match status" value="1"/>
</dbReference>
<keyword evidence="15" id="KW-1185">Reference proteome</keyword>
<dbReference type="PRINTS" id="PR00105">
    <property type="entry name" value="C5METTRFRASE"/>
</dbReference>
<dbReference type="NCBIfam" id="TIGR00675">
    <property type="entry name" value="dcm"/>
    <property type="match status" value="1"/>
</dbReference>
<dbReference type="SMART" id="SM00439">
    <property type="entry name" value="BAH"/>
    <property type="match status" value="2"/>
</dbReference>
<dbReference type="PANTHER" id="PTHR10629">
    <property type="entry name" value="CYTOSINE-SPECIFIC METHYLTRANSFERASE"/>
    <property type="match status" value="1"/>
</dbReference>
<dbReference type="InterPro" id="IPR001525">
    <property type="entry name" value="C5_MeTfrase"/>
</dbReference>
<dbReference type="InterPro" id="IPR022702">
    <property type="entry name" value="Cytosine_MeTrfase1_RFD"/>
</dbReference>
<evidence type="ECO:0000256" key="7">
    <source>
        <dbReference type="ARBA" id="ARBA00023242"/>
    </source>
</evidence>
<evidence type="ECO:0000256" key="10">
    <source>
        <dbReference type="RuleBase" id="RU000416"/>
    </source>
</evidence>
<feature type="active site" evidence="8 9">
    <location>
        <position position="688"/>
    </location>
</feature>